<proteinExistence type="inferred from homology"/>
<name>A0AB39BJ45_9MICO</name>
<keyword evidence="2" id="KW-0805">Transcription regulation</keyword>
<keyword evidence="4" id="KW-0804">Transcription</keyword>
<dbReference type="GO" id="GO:0032993">
    <property type="term" value="C:protein-DNA complex"/>
    <property type="evidence" value="ECO:0007669"/>
    <property type="project" value="TreeGrafter"/>
</dbReference>
<keyword evidence="3" id="KW-0238">DNA-binding</keyword>
<dbReference type="InterPro" id="IPR036390">
    <property type="entry name" value="WH_DNA-bd_sf"/>
</dbReference>
<dbReference type="EMBL" id="CP162511">
    <property type="protein sequence ID" value="XDI06163.1"/>
    <property type="molecule type" value="Genomic_DNA"/>
</dbReference>
<evidence type="ECO:0000256" key="4">
    <source>
        <dbReference type="ARBA" id="ARBA00023163"/>
    </source>
</evidence>
<dbReference type="GO" id="GO:0003677">
    <property type="term" value="F:DNA binding"/>
    <property type="evidence" value="ECO:0007669"/>
    <property type="project" value="UniProtKB-KW"/>
</dbReference>
<dbReference type="InterPro" id="IPR005119">
    <property type="entry name" value="LysR_subst-bd"/>
</dbReference>
<feature type="compositionally biased region" description="Basic and acidic residues" evidence="5">
    <location>
        <begin position="334"/>
        <end position="344"/>
    </location>
</feature>
<protein>
    <submittedName>
        <fullName evidence="7">LysR family transcriptional regulator</fullName>
    </submittedName>
</protein>
<accession>A0AB39BJ45</accession>
<feature type="domain" description="HTH lysR-type" evidence="6">
    <location>
        <begin position="13"/>
        <end position="71"/>
    </location>
</feature>
<gene>
    <name evidence="7" type="ORF">ABFY20_03450</name>
</gene>
<reference evidence="7" key="1">
    <citation type="submission" date="2024-05" db="EMBL/GenBank/DDBJ databases">
        <title>Herbiconiux sp. A18JL235.</title>
        <authorList>
            <person name="Zhang G."/>
        </authorList>
    </citation>
    <scope>NUCLEOTIDE SEQUENCE</scope>
    <source>
        <strain evidence="7">A18JL235</strain>
    </source>
</reference>
<dbReference type="PANTHER" id="PTHR30346">
    <property type="entry name" value="TRANSCRIPTIONAL DUAL REGULATOR HCAR-RELATED"/>
    <property type="match status" value="1"/>
</dbReference>
<evidence type="ECO:0000259" key="6">
    <source>
        <dbReference type="PROSITE" id="PS50931"/>
    </source>
</evidence>
<dbReference type="Pfam" id="PF03466">
    <property type="entry name" value="LysR_substrate"/>
    <property type="match status" value="1"/>
</dbReference>
<comment type="similarity">
    <text evidence="1">Belongs to the LysR transcriptional regulatory family.</text>
</comment>
<dbReference type="Pfam" id="PF00126">
    <property type="entry name" value="HTH_1"/>
    <property type="match status" value="1"/>
</dbReference>
<sequence length="344" mass="37353">MTETVGLHRLPGITFRQLGYFAAIAHAGTITQAARTMRVSESSLSHALSELERQLDAVLCVRRRSVGITLTPEGRTVLEYATELLGRASALEAEMGRASIELPTTLTVACVQELAAIVLPRILARVARMHPEIDVVTEIATESSIWSRLRSHRVDFAVGLDIDFPRAASSIVMVPLLARVVLPRGHALAAHRELGIDDLRGLPFVHTDSEPVLEVVRAHLGDGVPLPRVAARASTMEMARSLVASGVGFALEIGHRQLDAPEGTRGVEVRLLRTVNSESSRSAVLAWSPTRTPGRCDEVFLHAAREAWRPLDVASQRVRQVAVPARHTSLGEAPHTRTPLDDIA</sequence>
<dbReference type="RefSeq" id="WP_368498552.1">
    <property type="nucleotide sequence ID" value="NZ_CP162511.1"/>
</dbReference>
<dbReference type="AlphaFoldDB" id="A0AB39BJ45"/>
<dbReference type="InterPro" id="IPR036388">
    <property type="entry name" value="WH-like_DNA-bd_sf"/>
</dbReference>
<dbReference type="Gene3D" id="1.10.10.10">
    <property type="entry name" value="Winged helix-like DNA-binding domain superfamily/Winged helix DNA-binding domain"/>
    <property type="match status" value="1"/>
</dbReference>
<dbReference type="PROSITE" id="PS50931">
    <property type="entry name" value="HTH_LYSR"/>
    <property type="match status" value="1"/>
</dbReference>
<evidence type="ECO:0000313" key="7">
    <source>
        <dbReference type="EMBL" id="XDI06163.1"/>
    </source>
</evidence>
<evidence type="ECO:0000256" key="3">
    <source>
        <dbReference type="ARBA" id="ARBA00023125"/>
    </source>
</evidence>
<evidence type="ECO:0000256" key="1">
    <source>
        <dbReference type="ARBA" id="ARBA00009437"/>
    </source>
</evidence>
<dbReference type="Gene3D" id="3.40.190.10">
    <property type="entry name" value="Periplasmic binding protein-like II"/>
    <property type="match status" value="2"/>
</dbReference>
<organism evidence="7">
    <name type="scientific">Herbiconiux sp. A18JL235</name>
    <dbReference type="NCBI Taxonomy" id="3152363"/>
    <lineage>
        <taxon>Bacteria</taxon>
        <taxon>Bacillati</taxon>
        <taxon>Actinomycetota</taxon>
        <taxon>Actinomycetes</taxon>
        <taxon>Micrococcales</taxon>
        <taxon>Microbacteriaceae</taxon>
        <taxon>Herbiconiux</taxon>
    </lineage>
</organism>
<dbReference type="SUPFAM" id="SSF53850">
    <property type="entry name" value="Periplasmic binding protein-like II"/>
    <property type="match status" value="1"/>
</dbReference>
<dbReference type="SUPFAM" id="SSF46785">
    <property type="entry name" value="Winged helix' DNA-binding domain"/>
    <property type="match status" value="1"/>
</dbReference>
<dbReference type="InterPro" id="IPR000847">
    <property type="entry name" value="LysR_HTH_N"/>
</dbReference>
<dbReference type="PANTHER" id="PTHR30346:SF0">
    <property type="entry name" value="HCA OPERON TRANSCRIPTIONAL ACTIVATOR HCAR"/>
    <property type="match status" value="1"/>
</dbReference>
<feature type="region of interest" description="Disordered" evidence="5">
    <location>
        <begin position="325"/>
        <end position="344"/>
    </location>
</feature>
<evidence type="ECO:0000256" key="2">
    <source>
        <dbReference type="ARBA" id="ARBA00023015"/>
    </source>
</evidence>
<evidence type="ECO:0000256" key="5">
    <source>
        <dbReference type="SAM" id="MobiDB-lite"/>
    </source>
</evidence>
<dbReference type="GO" id="GO:0003700">
    <property type="term" value="F:DNA-binding transcription factor activity"/>
    <property type="evidence" value="ECO:0007669"/>
    <property type="project" value="InterPro"/>
</dbReference>